<keyword evidence="3" id="KW-0813">Transport</keyword>
<protein>
    <submittedName>
        <fullName evidence="10">Uncharacterized protein</fullName>
    </submittedName>
</protein>
<reference evidence="10 11" key="1">
    <citation type="submission" date="2019-04" db="EMBL/GenBank/DDBJ databases">
        <title>An improved genome assembly and genetic linkage map for asparagus bean, Vigna unguiculata ssp. sesquipedialis.</title>
        <authorList>
            <person name="Xia Q."/>
            <person name="Zhang R."/>
            <person name="Dong Y."/>
        </authorList>
    </citation>
    <scope>NUCLEOTIDE SEQUENCE [LARGE SCALE GENOMIC DNA]</scope>
    <source>
        <tissue evidence="10">Leaf</tissue>
    </source>
</reference>
<dbReference type="Gramene" id="Vigun05g024600.1.v1.2">
    <property type="protein sequence ID" value="Vigun05g024600.1.v1.2.CDS.1"/>
    <property type="gene ID" value="Vigun05g024600.v1.2"/>
</dbReference>
<evidence type="ECO:0000256" key="1">
    <source>
        <dbReference type="ARBA" id="ARBA00004167"/>
    </source>
</evidence>
<evidence type="ECO:0000256" key="2">
    <source>
        <dbReference type="ARBA" id="ARBA00009977"/>
    </source>
</evidence>
<dbReference type="GO" id="GO:0080143">
    <property type="term" value="P:regulation of amino acid export"/>
    <property type="evidence" value="ECO:0007669"/>
    <property type="project" value="InterPro"/>
</dbReference>
<keyword evidence="11" id="KW-1185">Reference proteome</keyword>
<dbReference type="InterPro" id="IPR040359">
    <property type="entry name" value="GDU"/>
</dbReference>
<keyword evidence="5" id="KW-0029">Amino-acid transport</keyword>
<evidence type="ECO:0000256" key="6">
    <source>
        <dbReference type="ARBA" id="ARBA00022989"/>
    </source>
</evidence>
<evidence type="ECO:0000256" key="9">
    <source>
        <dbReference type="SAM" id="Phobius"/>
    </source>
</evidence>
<gene>
    <name evidence="10" type="ORF">DEO72_LG10g4024</name>
</gene>
<feature type="transmembrane region" description="Helical" evidence="9">
    <location>
        <begin position="20"/>
        <end position="43"/>
    </location>
</feature>
<dbReference type="AlphaFoldDB" id="A0A4D6NJA7"/>
<accession>A0A4D6NJA7</accession>
<evidence type="ECO:0000313" key="11">
    <source>
        <dbReference type="Proteomes" id="UP000501690"/>
    </source>
</evidence>
<organism evidence="10 11">
    <name type="scientific">Vigna unguiculata</name>
    <name type="common">Cowpea</name>
    <dbReference type="NCBI Taxonomy" id="3917"/>
    <lineage>
        <taxon>Eukaryota</taxon>
        <taxon>Viridiplantae</taxon>
        <taxon>Streptophyta</taxon>
        <taxon>Embryophyta</taxon>
        <taxon>Tracheophyta</taxon>
        <taxon>Spermatophyta</taxon>
        <taxon>Magnoliopsida</taxon>
        <taxon>eudicotyledons</taxon>
        <taxon>Gunneridae</taxon>
        <taxon>Pentapetalae</taxon>
        <taxon>rosids</taxon>
        <taxon>fabids</taxon>
        <taxon>Fabales</taxon>
        <taxon>Fabaceae</taxon>
        <taxon>Papilionoideae</taxon>
        <taxon>50 kb inversion clade</taxon>
        <taxon>NPAAA clade</taxon>
        <taxon>indigoferoid/millettioid clade</taxon>
        <taxon>Phaseoleae</taxon>
        <taxon>Vigna</taxon>
    </lineage>
</organism>
<sequence length="107" mass="11575">MNSSRRSESGEGGFRNLCSPIPYLFGGLALMLAVIAVALLIVACSYRKHYYASNSASDEEKPPKMEEKKIDVSEPNTVVIMAGESKPTYLANPVPSTTHNLVDSSPK</sequence>
<feature type="region of interest" description="Disordered" evidence="8">
    <location>
        <begin position="53"/>
        <end position="72"/>
    </location>
</feature>
<dbReference type="GO" id="GO:0016020">
    <property type="term" value="C:membrane"/>
    <property type="evidence" value="ECO:0007669"/>
    <property type="project" value="UniProtKB-SubCell"/>
</dbReference>
<dbReference type="EMBL" id="CP039354">
    <property type="protein sequence ID" value="QCE12774.1"/>
    <property type="molecule type" value="Genomic_DNA"/>
</dbReference>
<keyword evidence="4 9" id="KW-0812">Transmembrane</keyword>
<feature type="compositionally biased region" description="Basic and acidic residues" evidence="8">
    <location>
        <begin position="58"/>
        <end position="72"/>
    </location>
</feature>
<comment type="similarity">
    <text evidence="2">Belongs to the GLUTAMINE DUMPER 1 (TC 9.B.60) family.</text>
</comment>
<proteinExistence type="inferred from homology"/>
<name>A0A4D6NJA7_VIGUN</name>
<dbReference type="OrthoDB" id="770444at2759"/>
<evidence type="ECO:0000256" key="4">
    <source>
        <dbReference type="ARBA" id="ARBA00022692"/>
    </source>
</evidence>
<keyword evidence="7 9" id="KW-0472">Membrane</keyword>
<dbReference type="PANTHER" id="PTHR33228:SF64">
    <property type="entry name" value="PROTEIN, PUTATIVE-RELATED"/>
    <property type="match status" value="1"/>
</dbReference>
<evidence type="ECO:0000256" key="3">
    <source>
        <dbReference type="ARBA" id="ARBA00022448"/>
    </source>
</evidence>
<evidence type="ECO:0000256" key="5">
    <source>
        <dbReference type="ARBA" id="ARBA00022970"/>
    </source>
</evidence>
<evidence type="ECO:0000256" key="7">
    <source>
        <dbReference type="ARBA" id="ARBA00023136"/>
    </source>
</evidence>
<keyword evidence="6 9" id="KW-1133">Transmembrane helix</keyword>
<evidence type="ECO:0000313" key="10">
    <source>
        <dbReference type="EMBL" id="QCE12774.1"/>
    </source>
</evidence>
<evidence type="ECO:0000256" key="8">
    <source>
        <dbReference type="SAM" id="MobiDB-lite"/>
    </source>
</evidence>
<dbReference type="GO" id="GO:0006865">
    <property type="term" value="P:amino acid transport"/>
    <property type="evidence" value="ECO:0007669"/>
    <property type="project" value="UniProtKB-KW"/>
</dbReference>
<dbReference type="Proteomes" id="UP000501690">
    <property type="component" value="Linkage Group LG10"/>
</dbReference>
<dbReference type="PANTHER" id="PTHR33228">
    <property type="entry name" value="PROTEIN GLUTAMINE DUMPER 4-RELATED"/>
    <property type="match status" value="1"/>
</dbReference>
<comment type="subcellular location">
    <subcellularLocation>
        <location evidence="1">Membrane</location>
        <topology evidence="1">Single-pass membrane protein</topology>
    </subcellularLocation>
</comment>